<evidence type="ECO:0000313" key="3">
    <source>
        <dbReference type="EMBL" id="MBU9721325.1"/>
    </source>
</evidence>
<dbReference type="RefSeq" id="WP_205160370.1">
    <property type="nucleotide sequence ID" value="NZ_JAHQCR010000034.1"/>
</dbReference>
<dbReference type="PANTHER" id="PTHR43243:SF4">
    <property type="entry name" value="CATIONIC AMINO ACID TRANSPORTER 4"/>
    <property type="match status" value="1"/>
</dbReference>
<keyword evidence="2" id="KW-0472">Membrane</keyword>
<evidence type="ECO:0008006" key="5">
    <source>
        <dbReference type="Google" id="ProtNLM"/>
    </source>
</evidence>
<dbReference type="Gene3D" id="1.20.1740.10">
    <property type="entry name" value="Amino acid/polyamine transporter I"/>
    <property type="match status" value="1"/>
</dbReference>
<dbReference type="PANTHER" id="PTHR43243">
    <property type="entry name" value="INNER MEMBRANE TRANSPORTER YGJI-RELATED"/>
    <property type="match status" value="1"/>
</dbReference>
<keyword evidence="2" id="KW-0812">Transmembrane</keyword>
<gene>
    <name evidence="3" type="ORF">KS407_07665</name>
</gene>
<keyword evidence="4" id="KW-1185">Reference proteome</keyword>
<name>A0ABS6JRZ2_9BACI</name>
<feature type="transmembrane region" description="Helical" evidence="2">
    <location>
        <begin position="21"/>
        <end position="42"/>
    </location>
</feature>
<accession>A0ABS6JRZ2</accession>
<evidence type="ECO:0000313" key="4">
    <source>
        <dbReference type="Proteomes" id="UP000790580"/>
    </source>
</evidence>
<organism evidence="3 4">
    <name type="scientific">Evansella alkalicola</name>
    <dbReference type="NCBI Taxonomy" id="745819"/>
    <lineage>
        <taxon>Bacteria</taxon>
        <taxon>Bacillati</taxon>
        <taxon>Bacillota</taxon>
        <taxon>Bacilli</taxon>
        <taxon>Bacillales</taxon>
        <taxon>Bacillaceae</taxon>
        <taxon>Evansella</taxon>
    </lineage>
</organism>
<proteinExistence type="predicted"/>
<keyword evidence="1" id="KW-0813">Transport</keyword>
<feature type="transmembrane region" description="Helical" evidence="2">
    <location>
        <begin position="48"/>
        <end position="67"/>
    </location>
</feature>
<reference evidence="3 4" key="1">
    <citation type="submission" date="2021-06" db="EMBL/GenBank/DDBJ databases">
        <title>Bacillus sp. RD4P76, an endophyte from a halophyte.</title>
        <authorList>
            <person name="Sun J.-Q."/>
        </authorList>
    </citation>
    <scope>NUCLEOTIDE SEQUENCE [LARGE SCALE GENOMIC DNA]</scope>
    <source>
        <strain evidence="3 4">JCM 17098</strain>
    </source>
</reference>
<dbReference type="Proteomes" id="UP000790580">
    <property type="component" value="Unassembled WGS sequence"/>
</dbReference>
<evidence type="ECO:0000256" key="2">
    <source>
        <dbReference type="SAM" id="Phobius"/>
    </source>
</evidence>
<dbReference type="EMBL" id="JAHQCR010000034">
    <property type="protein sequence ID" value="MBU9721325.1"/>
    <property type="molecule type" value="Genomic_DNA"/>
</dbReference>
<sequence length="69" mass="6654">MAEDMNVSKGKLQRDLGLLDAVGIGVGAVIGAGIFVVTGVAAGVAGPAFLIGLLIAGFAATCNGLSLPN</sequence>
<evidence type="ECO:0000256" key="1">
    <source>
        <dbReference type="ARBA" id="ARBA00022448"/>
    </source>
</evidence>
<keyword evidence="2" id="KW-1133">Transmembrane helix</keyword>
<comment type="caution">
    <text evidence="3">The sequence shown here is derived from an EMBL/GenBank/DDBJ whole genome shotgun (WGS) entry which is preliminary data.</text>
</comment>
<protein>
    <recommendedName>
        <fullName evidence="5">Amino acid permease</fullName>
    </recommendedName>
</protein>